<dbReference type="GO" id="GO:0016020">
    <property type="term" value="C:membrane"/>
    <property type="evidence" value="ECO:0007669"/>
    <property type="project" value="InterPro"/>
</dbReference>
<dbReference type="SMART" id="SM00283">
    <property type="entry name" value="MA"/>
    <property type="match status" value="1"/>
</dbReference>
<comment type="caution">
    <text evidence="6">The sequence shown here is derived from an EMBL/GenBank/DDBJ whole genome shotgun (WGS) entry which is preliminary data.</text>
</comment>
<dbReference type="Gene3D" id="1.10.287.950">
    <property type="entry name" value="Methyl-accepting chemotaxis protein"/>
    <property type="match status" value="1"/>
</dbReference>
<dbReference type="Gene3D" id="3.30.450.40">
    <property type="match status" value="1"/>
</dbReference>
<protein>
    <recommendedName>
        <fullName evidence="5">Methyl-accepting transducer domain-containing protein</fullName>
    </recommendedName>
</protein>
<keyword evidence="3" id="KW-0175">Coiled coil</keyword>
<dbReference type="EMBL" id="JPWB01000011">
    <property type="protein sequence ID" value="RCK19404.1"/>
    <property type="molecule type" value="Genomic_DNA"/>
</dbReference>
<dbReference type="InterPro" id="IPR029016">
    <property type="entry name" value="GAF-like_dom_sf"/>
</dbReference>
<feature type="region of interest" description="Disordered" evidence="4">
    <location>
        <begin position="1"/>
        <end position="22"/>
    </location>
</feature>
<sequence length="477" mass="49996">MLAGFIRSISPENDPEFNGPNRKTSMTDILRLLRTVSAVADEAADKETAVTQILSAVCNYCQWPVGHAYLRVDDKLTSAGIWSISSSIAAGDIAEFRTQSEQTVFAIGQGLIGNVAATGSPVCIADVTVKDGFLRAAAASRNGLRGCFALPVKLEGQTEAVIEFFSPGVAQLDDEMLELLGFVGGQVARVLERERVIRSREALASSFESQVQGTVGMVAAAVSQMRGALDVLAESTDQTRKCSSGIDDATGRAISRIEDVADQMESLKDALAVVGTDASETVKITHDMGSQAREMRAGFAALQDRAADAEKMLASISAIAAQTKMLGLNASIEAARVGEAGKGFAIVAKEVKALAGQSASATEDIARWMSEILDAISKAGNDIEQIAVAMDNLQNRAEATATQADQQTETCVSVASCVDAAVADSRLVGDGVSEITAAIKHSEHVSSELGNAAHDLEKQGADLSARVEGFVGKIRIA</sequence>
<gene>
    <name evidence="6" type="ORF">TH6_19450</name>
</gene>
<evidence type="ECO:0000256" key="4">
    <source>
        <dbReference type="SAM" id="MobiDB-lite"/>
    </source>
</evidence>
<dbReference type="PANTHER" id="PTHR32089:SF112">
    <property type="entry name" value="LYSOZYME-LIKE PROTEIN-RELATED"/>
    <property type="match status" value="1"/>
</dbReference>
<name>A0A367V2J4_9PROT</name>
<dbReference type="RefSeq" id="WP_062957978.1">
    <property type="nucleotide sequence ID" value="NZ_JPWB01000011.1"/>
</dbReference>
<evidence type="ECO:0000313" key="7">
    <source>
        <dbReference type="Proteomes" id="UP000253061"/>
    </source>
</evidence>
<dbReference type="InterPro" id="IPR004089">
    <property type="entry name" value="MCPsignal_dom"/>
</dbReference>
<proteinExistence type="predicted"/>
<accession>A0A367V2J4</accession>
<feature type="domain" description="Methyl-accepting transducer" evidence="5">
    <location>
        <begin position="214"/>
        <end position="457"/>
    </location>
</feature>
<dbReference type="InterPro" id="IPR003018">
    <property type="entry name" value="GAF"/>
</dbReference>
<dbReference type="Pfam" id="PF00015">
    <property type="entry name" value="MCPsignal"/>
    <property type="match status" value="1"/>
</dbReference>
<evidence type="ECO:0000256" key="2">
    <source>
        <dbReference type="PROSITE-ProRule" id="PRU00284"/>
    </source>
</evidence>
<reference evidence="6 7" key="1">
    <citation type="submission" date="2014-07" db="EMBL/GenBank/DDBJ databases">
        <title>Draft genome sequence of Thalassospira profundimaris R8-17.</title>
        <authorList>
            <person name="Lai Q."/>
            <person name="Shao Z."/>
        </authorList>
    </citation>
    <scope>NUCLEOTIDE SEQUENCE [LARGE SCALE GENOMIC DNA]</scope>
    <source>
        <strain evidence="6 7">R8-17</strain>
    </source>
</reference>
<dbReference type="SUPFAM" id="SSF55781">
    <property type="entry name" value="GAF domain-like"/>
    <property type="match status" value="1"/>
</dbReference>
<dbReference type="Proteomes" id="UP000253061">
    <property type="component" value="Unassembled WGS sequence"/>
</dbReference>
<organism evidence="6 7">
    <name type="scientific">Thalassospira profundimaris</name>
    <dbReference type="NCBI Taxonomy" id="502049"/>
    <lineage>
        <taxon>Bacteria</taxon>
        <taxon>Pseudomonadati</taxon>
        <taxon>Pseudomonadota</taxon>
        <taxon>Alphaproteobacteria</taxon>
        <taxon>Rhodospirillales</taxon>
        <taxon>Thalassospiraceae</taxon>
        <taxon>Thalassospira</taxon>
    </lineage>
</organism>
<dbReference type="SUPFAM" id="SSF58104">
    <property type="entry name" value="Methyl-accepting chemotaxis protein (MCP) signaling domain"/>
    <property type="match status" value="1"/>
</dbReference>
<dbReference type="Pfam" id="PF13185">
    <property type="entry name" value="GAF_2"/>
    <property type="match status" value="1"/>
</dbReference>
<dbReference type="AlphaFoldDB" id="A0A367V2J4"/>
<evidence type="ECO:0000259" key="5">
    <source>
        <dbReference type="PROSITE" id="PS50111"/>
    </source>
</evidence>
<evidence type="ECO:0000256" key="3">
    <source>
        <dbReference type="SAM" id="Coils"/>
    </source>
</evidence>
<feature type="coiled-coil region" evidence="3">
    <location>
        <begin position="376"/>
        <end position="410"/>
    </location>
</feature>
<evidence type="ECO:0000313" key="6">
    <source>
        <dbReference type="EMBL" id="RCK19404.1"/>
    </source>
</evidence>
<dbReference type="PANTHER" id="PTHR32089">
    <property type="entry name" value="METHYL-ACCEPTING CHEMOTAXIS PROTEIN MCPB"/>
    <property type="match status" value="1"/>
</dbReference>
<dbReference type="GO" id="GO:0007165">
    <property type="term" value="P:signal transduction"/>
    <property type="evidence" value="ECO:0007669"/>
    <property type="project" value="UniProtKB-KW"/>
</dbReference>
<evidence type="ECO:0000256" key="1">
    <source>
        <dbReference type="ARBA" id="ARBA00023224"/>
    </source>
</evidence>
<keyword evidence="1 2" id="KW-0807">Transducer</keyword>
<dbReference type="PROSITE" id="PS50111">
    <property type="entry name" value="CHEMOTAXIS_TRANSDUC_2"/>
    <property type="match status" value="1"/>
</dbReference>